<dbReference type="InterPro" id="IPR011989">
    <property type="entry name" value="ARM-like"/>
</dbReference>
<dbReference type="Pfam" id="PF17822">
    <property type="entry name" value="ARMH2"/>
    <property type="match status" value="1"/>
</dbReference>
<dbReference type="PANTHER" id="PTHR37679:SF1">
    <property type="entry name" value="ARMADILLO-LIKE HELICAL DOMAIN-CONTAINING PROTEIN 2"/>
    <property type="match status" value="1"/>
</dbReference>
<gene>
    <name evidence="1" type="primary">ARMH2</name>
</gene>
<evidence type="ECO:0000313" key="2">
    <source>
        <dbReference type="Proteomes" id="UP000694540"/>
    </source>
</evidence>
<reference evidence="1" key="2">
    <citation type="submission" date="2025-09" db="UniProtKB">
        <authorList>
            <consortium name="Ensembl"/>
        </authorList>
    </citation>
    <scope>IDENTIFICATION</scope>
</reference>
<accession>A0A8C3WHC5</accession>
<dbReference type="AlphaFoldDB" id="A0A8C3WHC5"/>
<dbReference type="GeneTree" id="ENSGT00530000068834"/>
<proteinExistence type="predicted"/>
<dbReference type="PANTHER" id="PTHR37679">
    <property type="entry name" value="ARMADILLO-LIKE HELICAL DOMAIN-CONTAINING PROTEIN 2"/>
    <property type="match status" value="1"/>
</dbReference>
<keyword evidence="2" id="KW-1185">Reference proteome</keyword>
<dbReference type="SUPFAM" id="SSF48371">
    <property type="entry name" value="ARM repeat"/>
    <property type="match status" value="1"/>
</dbReference>
<protein>
    <submittedName>
        <fullName evidence="1">Armadillo like helical domain containing 2</fullName>
    </submittedName>
</protein>
<organism evidence="1 2">
    <name type="scientific">Catagonus wagneri</name>
    <name type="common">Chacoan peccary</name>
    <dbReference type="NCBI Taxonomy" id="51154"/>
    <lineage>
        <taxon>Eukaryota</taxon>
        <taxon>Metazoa</taxon>
        <taxon>Chordata</taxon>
        <taxon>Craniata</taxon>
        <taxon>Vertebrata</taxon>
        <taxon>Euteleostomi</taxon>
        <taxon>Mammalia</taxon>
        <taxon>Eutheria</taxon>
        <taxon>Laurasiatheria</taxon>
        <taxon>Artiodactyla</taxon>
        <taxon>Suina</taxon>
        <taxon>Tayassuidae</taxon>
        <taxon>Catagonus</taxon>
    </lineage>
</organism>
<evidence type="ECO:0000313" key="1">
    <source>
        <dbReference type="Ensembl" id="ENSCWAP00000014482.1"/>
    </source>
</evidence>
<sequence length="230" mass="26706">MAKTQPYYVQYWIQVCQYFVGLYHRIQKYCTVLKGFFIKEEEEEHFSPAECIFHKEKIVVLGRKLKDKSLAIEQRAQAAYRIGLLAFTGGPAAGKFAAEYMNEVALLLQNYEMAPKIKILLLQSVASWCYLNPANQRRAGRLQFIPILVDLFDTRPKSTTKSEINSNLLVKFWTCYVLSVMTCNNLSCMRALKDCSTLKYHLRILATENWCGWPENFAEVLYFLVGFHRN</sequence>
<dbReference type="InterPro" id="IPR016024">
    <property type="entry name" value="ARM-type_fold"/>
</dbReference>
<dbReference type="Ensembl" id="ENSCWAT00000015712.1">
    <property type="protein sequence ID" value="ENSCWAP00000014482.1"/>
    <property type="gene ID" value="ENSCWAG00000011234.1"/>
</dbReference>
<dbReference type="InterPro" id="IPR040268">
    <property type="entry name" value="ARMH2"/>
</dbReference>
<dbReference type="Proteomes" id="UP000694540">
    <property type="component" value="Unplaced"/>
</dbReference>
<name>A0A8C3WHC5_9CETA</name>
<dbReference type="Gene3D" id="1.25.10.10">
    <property type="entry name" value="Leucine-rich Repeat Variant"/>
    <property type="match status" value="1"/>
</dbReference>
<reference evidence="1" key="1">
    <citation type="submission" date="2025-08" db="UniProtKB">
        <authorList>
            <consortium name="Ensembl"/>
        </authorList>
    </citation>
    <scope>IDENTIFICATION</scope>
</reference>